<dbReference type="InterPro" id="IPR023631">
    <property type="entry name" value="Amidase_dom"/>
</dbReference>
<dbReference type="NCBIfam" id="NF006006">
    <property type="entry name" value="PRK08137.1"/>
    <property type="match status" value="1"/>
</dbReference>
<keyword evidence="3" id="KW-1185">Reference proteome</keyword>
<feature type="domain" description="Amidase" evidence="1">
    <location>
        <begin position="44"/>
        <end position="478"/>
    </location>
</feature>
<dbReference type="SUPFAM" id="SSF75304">
    <property type="entry name" value="Amidase signature (AS) enzymes"/>
    <property type="match status" value="1"/>
</dbReference>
<dbReference type="PANTHER" id="PTHR42678:SF34">
    <property type="entry name" value="OS04G0183300 PROTEIN"/>
    <property type="match status" value="1"/>
</dbReference>
<accession>A0ABV6R198</accession>
<dbReference type="PANTHER" id="PTHR42678">
    <property type="entry name" value="AMIDASE"/>
    <property type="match status" value="1"/>
</dbReference>
<dbReference type="Pfam" id="PF01425">
    <property type="entry name" value="Amidase"/>
    <property type="match status" value="1"/>
</dbReference>
<dbReference type="EC" id="3.5.1.4" evidence="2"/>
<keyword evidence="2" id="KW-0378">Hydrolase</keyword>
<gene>
    <name evidence="2" type="ORF">ACFFGE_02615</name>
</gene>
<evidence type="ECO:0000259" key="1">
    <source>
        <dbReference type="Pfam" id="PF01425"/>
    </source>
</evidence>
<dbReference type="EMBL" id="JBHLSW010000003">
    <property type="protein sequence ID" value="MFC0632767.1"/>
    <property type="molecule type" value="Genomic_DNA"/>
</dbReference>
<evidence type="ECO:0000313" key="3">
    <source>
        <dbReference type="Proteomes" id="UP001589906"/>
    </source>
</evidence>
<evidence type="ECO:0000313" key="2">
    <source>
        <dbReference type="EMBL" id="MFC0632767.1"/>
    </source>
</evidence>
<dbReference type="GO" id="GO:0004040">
    <property type="term" value="F:amidase activity"/>
    <property type="evidence" value="ECO:0007669"/>
    <property type="project" value="UniProtKB-EC"/>
</dbReference>
<dbReference type="Gene3D" id="3.90.1300.10">
    <property type="entry name" value="Amidase signature (AS) domain"/>
    <property type="match status" value="1"/>
</dbReference>
<dbReference type="InterPro" id="IPR036928">
    <property type="entry name" value="AS_sf"/>
</dbReference>
<comment type="caution">
    <text evidence="2">The sequence shown here is derived from an EMBL/GenBank/DDBJ whole genome shotgun (WGS) entry which is preliminary data.</text>
</comment>
<organism evidence="2 3">
    <name type="scientific">Brevundimonas balnearis</name>
    <dbReference type="NCBI Taxonomy" id="1572858"/>
    <lineage>
        <taxon>Bacteria</taxon>
        <taxon>Pseudomonadati</taxon>
        <taxon>Pseudomonadota</taxon>
        <taxon>Alphaproteobacteria</taxon>
        <taxon>Caulobacterales</taxon>
        <taxon>Caulobacteraceae</taxon>
        <taxon>Brevundimonas</taxon>
    </lineage>
</organism>
<name>A0ABV6R198_9CAUL</name>
<sequence>MAHLPGLPGSHHRLARTGLIAAAVLLTAGGARAQEGSSRCDGLNAAVEALCERDLATTNAVLRWADVELGDWEAGDGVSGMPILIKDNVETRDMPTTAGSMALLNNAPGRDAPLVARLRQAGAVILGKANLSEWANIRSNNSISGWSAVGGLSRNPHALDRNTCGSSAGSGAAVAAGLAPAAIGTETDGSITCPASINGIVGFKPTVGMVSRTHIVPISHSQDTAGPMTRTVTDAAAIMTVIAGSDPADPATAEADARRTDFVAALDRDSLRGTRIGVLRFLTGYSTGTDALFERNLQALRDAGAELVDIAEGPNRGQIGQAEFEVLLTELKADLNAYLASTDPNQVPSRTLEQLIAFNEATPRELGLFGQELFVLAQSKGGLDSPEYVAARETSRRLAGPEGIDALMAEHGVVALVAPTNSPAWSMDVVNGDNYLGSASQLAAVAGYPHLTVPMGFVRGLPVGLSFIGAKWDDARILSLGYAFEQATQAFRPAAMLRSVDDLPEVAPLLAPLN</sequence>
<dbReference type="RefSeq" id="WP_376834014.1">
    <property type="nucleotide sequence ID" value="NZ_JBHLSW010000003.1"/>
</dbReference>
<reference evidence="2 3" key="1">
    <citation type="submission" date="2024-09" db="EMBL/GenBank/DDBJ databases">
        <authorList>
            <person name="Sun Q."/>
            <person name="Mori K."/>
        </authorList>
    </citation>
    <scope>NUCLEOTIDE SEQUENCE [LARGE SCALE GENOMIC DNA]</scope>
    <source>
        <strain evidence="2 3">NCAIM B.02621</strain>
    </source>
</reference>
<protein>
    <submittedName>
        <fullName evidence="2">Amidase</fullName>
        <ecNumber evidence="2">3.5.1.4</ecNumber>
    </submittedName>
</protein>
<dbReference type="Proteomes" id="UP001589906">
    <property type="component" value="Unassembled WGS sequence"/>
</dbReference>
<proteinExistence type="predicted"/>